<dbReference type="RefSeq" id="WP_237748522.1">
    <property type="nucleotide sequence ID" value="NZ_AONB01000003.1"/>
</dbReference>
<evidence type="ECO:0008006" key="3">
    <source>
        <dbReference type="Google" id="ProtNLM"/>
    </source>
</evidence>
<keyword evidence="2" id="KW-1185">Reference proteome</keyword>
<dbReference type="Gene3D" id="3.10.450.530">
    <property type="entry name" value="Ribonuclease toxin, BrnT, of type II toxin-antitoxin system"/>
    <property type="match status" value="1"/>
</dbReference>
<protein>
    <recommendedName>
        <fullName evidence="3">BrnT family toxin</fullName>
    </recommendedName>
</protein>
<reference evidence="2" key="1">
    <citation type="submission" date="2012-11" db="EMBL/GenBank/DDBJ databases">
        <authorList>
            <person name="Singh A."/>
            <person name="Pinnaka A.K."/>
            <person name="Vaidya B."/>
        </authorList>
    </citation>
    <scope>NUCLEOTIDE SEQUENCE [LARGE SCALE GENOMIC DNA]</scope>
    <source>
        <strain evidence="2">AK23</strain>
    </source>
</reference>
<evidence type="ECO:0000313" key="1">
    <source>
        <dbReference type="EMBL" id="EXJ12167.1"/>
    </source>
</evidence>
<accession>W9V7U3</accession>
<gene>
    <name evidence="1" type="ORF">D791_01056</name>
</gene>
<proteinExistence type="predicted"/>
<sequence>MNTFEFDGEKSQANLHKHGIDFLDAQALWQDQDLLEIQAKSDDEPRYLVIGHYR</sequence>
<dbReference type="EMBL" id="AONB01000003">
    <property type="protein sequence ID" value="EXJ12167.1"/>
    <property type="molecule type" value="Genomic_DNA"/>
</dbReference>
<dbReference type="AlphaFoldDB" id="W9V7U3"/>
<reference evidence="1 2" key="2">
    <citation type="journal article" date="2015" name="Syst. Appl. Microbiol.">
        <title>Nitrincola nitratireducens sp. nov. isolated from a haloalkaline crater lake.</title>
        <authorList>
            <person name="Singh A."/>
            <person name="Vaidya B."/>
            <person name="Tanuku N.R."/>
            <person name="Pinnaka A.K."/>
        </authorList>
    </citation>
    <scope>NUCLEOTIDE SEQUENCE [LARGE SCALE GENOMIC DNA]</scope>
    <source>
        <strain evidence="1 2">AK23</strain>
    </source>
</reference>
<dbReference type="InterPro" id="IPR007460">
    <property type="entry name" value="BrnT_toxin"/>
</dbReference>
<comment type="caution">
    <text evidence="1">The sequence shown here is derived from an EMBL/GenBank/DDBJ whole genome shotgun (WGS) entry which is preliminary data.</text>
</comment>
<dbReference type="InterPro" id="IPR038573">
    <property type="entry name" value="BrnT_sf"/>
</dbReference>
<name>W9V7U3_9GAMM</name>
<dbReference type="Pfam" id="PF04365">
    <property type="entry name" value="BrnT_toxin"/>
    <property type="match status" value="1"/>
</dbReference>
<organism evidence="1 2">
    <name type="scientific">Nitrincola nitratireducens</name>
    <dbReference type="NCBI Taxonomy" id="1229521"/>
    <lineage>
        <taxon>Bacteria</taxon>
        <taxon>Pseudomonadati</taxon>
        <taxon>Pseudomonadota</taxon>
        <taxon>Gammaproteobacteria</taxon>
        <taxon>Oceanospirillales</taxon>
        <taxon>Oceanospirillaceae</taxon>
        <taxon>Nitrincola</taxon>
    </lineage>
</organism>
<evidence type="ECO:0000313" key="2">
    <source>
        <dbReference type="Proteomes" id="UP000019464"/>
    </source>
</evidence>
<dbReference type="Proteomes" id="UP000019464">
    <property type="component" value="Unassembled WGS sequence"/>
</dbReference>
<dbReference type="STRING" id="1229521.D791_01056"/>